<evidence type="ECO:0000313" key="4">
    <source>
        <dbReference type="Proteomes" id="UP000050640"/>
    </source>
</evidence>
<reference evidence="5" key="1">
    <citation type="submission" date="2017-02" db="UniProtKB">
        <authorList>
            <consortium name="WormBaseParasite"/>
        </authorList>
    </citation>
    <scope>IDENTIFICATION</scope>
</reference>
<feature type="region of interest" description="Disordered" evidence="1">
    <location>
        <begin position="407"/>
        <end position="443"/>
    </location>
</feature>
<dbReference type="InterPro" id="IPR016130">
    <property type="entry name" value="Tyr_Pase_AS"/>
</dbReference>
<dbReference type="WBParaSite" id="EEL_0000984101-mRNA-1">
    <property type="protein sequence ID" value="EEL_0000984101-mRNA-1"/>
    <property type="gene ID" value="EEL_0000984101"/>
</dbReference>
<evidence type="ECO:0000313" key="5">
    <source>
        <dbReference type="WBParaSite" id="EEL_0000984101-mRNA-1"/>
    </source>
</evidence>
<protein>
    <submittedName>
        <fullName evidence="5">Tyrosine phosphatase</fullName>
    </submittedName>
</protein>
<proteinExistence type="predicted"/>
<dbReference type="PANTHER" id="PTHR46163">
    <property type="entry name" value="TYROSINE-PROTEIN PHOSPHATASE-RELATED"/>
    <property type="match status" value="1"/>
</dbReference>
<dbReference type="PROSITE" id="PS50056">
    <property type="entry name" value="TYR_PHOSPHATASE_2"/>
    <property type="match status" value="1"/>
</dbReference>
<dbReference type="Proteomes" id="UP000050640">
    <property type="component" value="Unplaced"/>
</dbReference>
<feature type="domain" description="Tyrosine specific protein phosphatases" evidence="3">
    <location>
        <begin position="183"/>
        <end position="251"/>
    </location>
</feature>
<dbReference type="InterPro" id="IPR000242">
    <property type="entry name" value="PTP_cat"/>
</dbReference>
<organism evidence="4 5">
    <name type="scientific">Elaeophora elaphi</name>
    <dbReference type="NCBI Taxonomy" id="1147741"/>
    <lineage>
        <taxon>Eukaryota</taxon>
        <taxon>Metazoa</taxon>
        <taxon>Ecdysozoa</taxon>
        <taxon>Nematoda</taxon>
        <taxon>Chromadorea</taxon>
        <taxon>Rhabditida</taxon>
        <taxon>Spirurina</taxon>
        <taxon>Spiruromorpha</taxon>
        <taxon>Filarioidea</taxon>
        <taxon>Onchocercidae</taxon>
        <taxon>Elaeophora</taxon>
    </lineage>
</organism>
<evidence type="ECO:0000256" key="1">
    <source>
        <dbReference type="SAM" id="MobiDB-lite"/>
    </source>
</evidence>
<dbReference type="STRING" id="1147741.A0A0R3S4X2"/>
<dbReference type="InterPro" id="IPR000387">
    <property type="entry name" value="Tyr_Pase_dom"/>
</dbReference>
<dbReference type="PRINTS" id="PR00700">
    <property type="entry name" value="PRTYPHPHTASE"/>
</dbReference>
<dbReference type="SMART" id="SM00194">
    <property type="entry name" value="PTPc"/>
    <property type="match status" value="1"/>
</dbReference>
<dbReference type="Pfam" id="PF00102">
    <property type="entry name" value="Y_phosphatase"/>
    <property type="match status" value="1"/>
</dbReference>
<dbReference type="GO" id="GO:0004725">
    <property type="term" value="F:protein tyrosine phosphatase activity"/>
    <property type="evidence" value="ECO:0007669"/>
    <property type="project" value="InterPro"/>
</dbReference>
<evidence type="ECO:0000259" key="3">
    <source>
        <dbReference type="PROSITE" id="PS50056"/>
    </source>
</evidence>
<accession>A0A0R3S4X2</accession>
<dbReference type="PROSITE" id="PS00383">
    <property type="entry name" value="TYR_PHOSPHATASE_1"/>
    <property type="match status" value="1"/>
</dbReference>
<dbReference type="InterPro" id="IPR052782">
    <property type="entry name" value="Oocyte-zygote_transition_reg"/>
</dbReference>
<dbReference type="SUPFAM" id="SSF52799">
    <property type="entry name" value="(Phosphotyrosine protein) phosphatases II"/>
    <property type="match status" value="1"/>
</dbReference>
<dbReference type="AlphaFoldDB" id="A0A0R3S4X2"/>
<keyword evidence="4" id="KW-1185">Reference proteome</keyword>
<dbReference type="SMART" id="SM00404">
    <property type="entry name" value="PTPc_motif"/>
    <property type="match status" value="1"/>
</dbReference>
<dbReference type="PROSITE" id="PS50055">
    <property type="entry name" value="TYR_PHOSPHATASE_PTP"/>
    <property type="match status" value="1"/>
</dbReference>
<dbReference type="InterPro" id="IPR029021">
    <property type="entry name" value="Prot-tyrosine_phosphatase-like"/>
</dbReference>
<sequence length="443" mass="50085">MFGFGVEGIMKQFQTNLKTYIPPNISHAAFDKNMEKNRYKDVLCIDETRVVLQMGEADYIHANYVKGDPLQNPFICTQGPLQITVNDFWIMVMQERVSNIIMLCNIVEAGKDKCFQYWPQDAGSSLKFGEVQITCAEVNDSKDTTFIISVLQAENKDTRLTIKHIRWKEWPDKGVPTSILAPFRILKIVRQSLHRATIVHCSAGIGRTGCIVAIEMGLQQILSGKPLFLIDMIKKLRSMRMSAVQTDEQLVYVVRCLVAYADVCGLFNSKPELQEKAEKFSNDYTAMLALKKAARVHKVTALPEAERIAVQATVVKVEEKKEEPSQRSIQEILERGMPVVQKQLQPIQISENEKQLQKIEQPLSPSSVPIPQSEKPIQPLLLPVLVQQFKKPSEQVLSPFVPLVQESPKQIQPQPPPVVVPVQQVQQQTESPPIQETQNQIQP</sequence>
<dbReference type="Gene3D" id="3.90.190.10">
    <property type="entry name" value="Protein tyrosine phosphatase superfamily"/>
    <property type="match status" value="1"/>
</dbReference>
<feature type="domain" description="Tyrosine-protein phosphatase" evidence="2">
    <location>
        <begin position="28"/>
        <end position="260"/>
    </location>
</feature>
<feature type="compositionally biased region" description="Low complexity" evidence="1">
    <location>
        <begin position="420"/>
        <end position="435"/>
    </location>
</feature>
<dbReference type="CDD" id="cd00047">
    <property type="entry name" value="PTPc"/>
    <property type="match status" value="1"/>
</dbReference>
<dbReference type="InterPro" id="IPR003595">
    <property type="entry name" value="Tyr_Pase_cat"/>
</dbReference>
<evidence type="ECO:0000259" key="2">
    <source>
        <dbReference type="PROSITE" id="PS50055"/>
    </source>
</evidence>
<name>A0A0R3S4X2_9BILA</name>